<keyword evidence="17" id="KW-1185">Reference proteome</keyword>
<dbReference type="SUPFAM" id="SSF56935">
    <property type="entry name" value="Porins"/>
    <property type="match status" value="1"/>
</dbReference>
<dbReference type="EMBL" id="JBHRTI010000010">
    <property type="protein sequence ID" value="MFC3149081.1"/>
    <property type="molecule type" value="Genomic_DNA"/>
</dbReference>
<keyword evidence="9 10" id="KW-0998">Cell outer membrane</keyword>
<dbReference type="Pfam" id="PF07715">
    <property type="entry name" value="Plug"/>
    <property type="match status" value="1"/>
</dbReference>
<dbReference type="PROSITE" id="PS52016">
    <property type="entry name" value="TONB_DEPENDENT_REC_3"/>
    <property type="match status" value="1"/>
</dbReference>
<dbReference type="NCBIfam" id="TIGR01783">
    <property type="entry name" value="TonB-siderophor"/>
    <property type="match status" value="1"/>
</dbReference>
<dbReference type="InterPro" id="IPR010105">
    <property type="entry name" value="TonB_sidphr_rcpt"/>
</dbReference>
<keyword evidence="6 11" id="KW-0798">TonB box</keyword>
<keyword evidence="13" id="KW-0732">Signal</keyword>
<evidence type="ECO:0000313" key="16">
    <source>
        <dbReference type="EMBL" id="MFC3149081.1"/>
    </source>
</evidence>
<dbReference type="Pfam" id="PF00593">
    <property type="entry name" value="TonB_dep_Rec_b-barrel"/>
    <property type="match status" value="1"/>
</dbReference>
<evidence type="ECO:0000256" key="7">
    <source>
        <dbReference type="ARBA" id="ARBA00023136"/>
    </source>
</evidence>
<evidence type="ECO:0000256" key="10">
    <source>
        <dbReference type="PROSITE-ProRule" id="PRU01360"/>
    </source>
</evidence>
<feature type="compositionally biased region" description="Polar residues" evidence="12">
    <location>
        <begin position="79"/>
        <end position="91"/>
    </location>
</feature>
<evidence type="ECO:0000256" key="9">
    <source>
        <dbReference type="ARBA" id="ARBA00023237"/>
    </source>
</evidence>
<name>A0ABV7HBY9_9BURK</name>
<dbReference type="InterPro" id="IPR037066">
    <property type="entry name" value="Plug_dom_sf"/>
</dbReference>
<accession>A0ABV7HBY9</accession>
<dbReference type="InterPro" id="IPR012910">
    <property type="entry name" value="Plug_dom"/>
</dbReference>
<feature type="domain" description="TonB-dependent receptor-like beta-barrel" evidence="14">
    <location>
        <begin position="278"/>
        <end position="724"/>
    </location>
</feature>
<dbReference type="RefSeq" id="WP_377305566.1">
    <property type="nucleotide sequence ID" value="NZ_CP180191.1"/>
</dbReference>
<dbReference type="PANTHER" id="PTHR32552:SF83">
    <property type="entry name" value="BLR3904 PROTEIN"/>
    <property type="match status" value="1"/>
</dbReference>
<proteinExistence type="inferred from homology"/>
<evidence type="ECO:0000256" key="2">
    <source>
        <dbReference type="ARBA" id="ARBA00009810"/>
    </source>
</evidence>
<evidence type="ECO:0000256" key="1">
    <source>
        <dbReference type="ARBA" id="ARBA00004571"/>
    </source>
</evidence>
<dbReference type="Proteomes" id="UP001595556">
    <property type="component" value="Unassembled WGS sequence"/>
</dbReference>
<feature type="chain" id="PRO_5045416256" evidence="13">
    <location>
        <begin position="23"/>
        <end position="754"/>
    </location>
</feature>
<evidence type="ECO:0000256" key="6">
    <source>
        <dbReference type="ARBA" id="ARBA00023077"/>
    </source>
</evidence>
<comment type="caution">
    <text evidence="16">The sequence shown here is derived from an EMBL/GenBank/DDBJ whole genome shotgun (WGS) entry which is preliminary data.</text>
</comment>
<dbReference type="InterPro" id="IPR000531">
    <property type="entry name" value="Beta-barrel_TonB"/>
</dbReference>
<dbReference type="InterPro" id="IPR036942">
    <property type="entry name" value="Beta-barrel_TonB_sf"/>
</dbReference>
<evidence type="ECO:0000256" key="12">
    <source>
        <dbReference type="SAM" id="MobiDB-lite"/>
    </source>
</evidence>
<reference evidence="17" key="1">
    <citation type="journal article" date="2019" name="Int. J. Syst. Evol. Microbiol.">
        <title>The Global Catalogue of Microorganisms (GCM) 10K type strain sequencing project: providing services to taxonomists for standard genome sequencing and annotation.</title>
        <authorList>
            <consortium name="The Broad Institute Genomics Platform"/>
            <consortium name="The Broad Institute Genome Sequencing Center for Infectious Disease"/>
            <person name="Wu L."/>
            <person name="Ma J."/>
        </authorList>
    </citation>
    <scope>NUCLEOTIDE SEQUENCE [LARGE SCALE GENOMIC DNA]</scope>
    <source>
        <strain evidence="17">KCTC 52168</strain>
    </source>
</reference>
<keyword evidence="4 10" id="KW-1134">Transmembrane beta strand</keyword>
<gene>
    <name evidence="16" type="ORF">ACFOEN_15755</name>
</gene>
<comment type="similarity">
    <text evidence="2 10 11">Belongs to the TonB-dependent receptor family.</text>
</comment>
<feature type="compositionally biased region" description="Basic and acidic residues" evidence="12">
    <location>
        <begin position="52"/>
        <end position="73"/>
    </location>
</feature>
<feature type="signal peptide" evidence="13">
    <location>
        <begin position="1"/>
        <end position="22"/>
    </location>
</feature>
<feature type="domain" description="TonB-dependent receptor plug" evidence="15">
    <location>
        <begin position="109"/>
        <end position="207"/>
    </location>
</feature>
<evidence type="ECO:0000259" key="15">
    <source>
        <dbReference type="Pfam" id="PF07715"/>
    </source>
</evidence>
<evidence type="ECO:0000256" key="4">
    <source>
        <dbReference type="ARBA" id="ARBA00022452"/>
    </source>
</evidence>
<keyword evidence="7 10" id="KW-0472">Membrane</keyword>
<evidence type="ECO:0000259" key="14">
    <source>
        <dbReference type="Pfam" id="PF00593"/>
    </source>
</evidence>
<feature type="region of interest" description="Disordered" evidence="12">
    <location>
        <begin position="18"/>
        <end position="103"/>
    </location>
</feature>
<keyword evidence="5 10" id="KW-0812">Transmembrane</keyword>
<dbReference type="PANTHER" id="PTHR32552">
    <property type="entry name" value="FERRICHROME IRON RECEPTOR-RELATED"/>
    <property type="match status" value="1"/>
</dbReference>
<feature type="compositionally biased region" description="Pro residues" evidence="12">
    <location>
        <begin position="28"/>
        <end position="43"/>
    </location>
</feature>
<organism evidence="16 17">
    <name type="scientific">Piscinibacterium candidicorallinum</name>
    <dbReference type="NCBI Taxonomy" id="1793872"/>
    <lineage>
        <taxon>Bacteria</taxon>
        <taxon>Pseudomonadati</taxon>
        <taxon>Pseudomonadota</taxon>
        <taxon>Betaproteobacteria</taxon>
        <taxon>Burkholderiales</taxon>
        <taxon>Piscinibacterium</taxon>
    </lineage>
</organism>
<evidence type="ECO:0000256" key="3">
    <source>
        <dbReference type="ARBA" id="ARBA00022448"/>
    </source>
</evidence>
<evidence type="ECO:0000313" key="17">
    <source>
        <dbReference type="Proteomes" id="UP001595556"/>
    </source>
</evidence>
<comment type="subcellular location">
    <subcellularLocation>
        <location evidence="1 10">Cell outer membrane</location>
        <topology evidence="1 10">Multi-pass membrane protein</topology>
    </subcellularLocation>
</comment>
<evidence type="ECO:0000256" key="13">
    <source>
        <dbReference type="SAM" id="SignalP"/>
    </source>
</evidence>
<dbReference type="Gene3D" id="2.40.170.20">
    <property type="entry name" value="TonB-dependent receptor, beta-barrel domain"/>
    <property type="match status" value="1"/>
</dbReference>
<evidence type="ECO:0000256" key="5">
    <source>
        <dbReference type="ARBA" id="ARBA00022692"/>
    </source>
</evidence>
<dbReference type="CDD" id="cd01347">
    <property type="entry name" value="ligand_gated_channel"/>
    <property type="match status" value="1"/>
</dbReference>
<dbReference type="InterPro" id="IPR039426">
    <property type="entry name" value="TonB-dep_rcpt-like"/>
</dbReference>
<sequence>MGASLGVLVTAIALGGSLPAWGQANPTPNSPPAPSSSPAPAPAPALTGESKPGADVKSDAKPESDAPVIDRRYRGPATQLPQQSISGNAPTDSGLKTGRSRVGKMAQDLKDIPNAVTVIPEQLMADRNADTLKEALRNVASLTFNAGEGGRVGDNITLRGYSAVGDLYLDGLRDIAQYNRETFNLESIDVLRGSAGMLFGRGATGGIINQVSKQPRVYDVSTVELTYGTNAYRRATADLHAAVNATTAFRMSAVSAQSNSWRSGPTQQRVGLAPTVGWGLGTDDELILAAYWLKDNNIPDYGVPFFNGRPAPETTRMDPKSFFGITETDFDRNQTGILTGTYLHRFSKDLALRTVLRSGRYERDLWAVAPRFAAGTTAVNETTVINRQRQARGGVEETLTSQTDLTGAATLWGMKHEFLTGVELMREKSTRWTNITTVTNPATTALNPTQPVLPPEYLANISRINFNYYTADTVGVYAQDTVSVTDTIKLVAGLRFDDFSADYNRVAPLGPLTRTDRQWSKRAGLIWQPTTEMSYYASWGTSFNPSGELYQLDDRSANTPPEENRNIELGAKFDLLDGDLALRTALFRTEKTNERNTDLSNPTVFLLNGKRHTDGVEIELAGRITKDWEVFGALAVLRGKVDEASGQQGPNKGKKPINTPDYTFSLWSNYQFTQRWRAGLGVEAVGTRYGNATNTNAVPAYVRTDAMVEYAVDTWKLKLNLVNLADTLYYEGVYSGHVVPGARRTAQLTYSVRF</sequence>
<protein>
    <submittedName>
        <fullName evidence="16">TonB-dependent receptor</fullName>
    </submittedName>
</protein>
<keyword evidence="3 10" id="KW-0813">Transport</keyword>
<evidence type="ECO:0000256" key="11">
    <source>
        <dbReference type="RuleBase" id="RU003357"/>
    </source>
</evidence>
<dbReference type="Gene3D" id="2.170.130.10">
    <property type="entry name" value="TonB-dependent receptor, plug domain"/>
    <property type="match status" value="1"/>
</dbReference>
<keyword evidence="8 16" id="KW-0675">Receptor</keyword>
<evidence type="ECO:0000256" key="8">
    <source>
        <dbReference type="ARBA" id="ARBA00023170"/>
    </source>
</evidence>